<keyword evidence="2" id="KW-1185">Reference proteome</keyword>
<comment type="caution">
    <text evidence="1">The sequence shown here is derived from an EMBL/GenBank/DDBJ whole genome shotgun (WGS) entry which is preliminary data.</text>
</comment>
<reference evidence="1 2" key="1">
    <citation type="submission" date="2023-04" db="EMBL/GenBank/DDBJ databases">
        <title>Genome of Basidiobolus ranarum AG-B5.</title>
        <authorList>
            <person name="Stajich J.E."/>
            <person name="Carter-House D."/>
            <person name="Gryganskyi A."/>
        </authorList>
    </citation>
    <scope>NUCLEOTIDE SEQUENCE [LARGE SCALE GENOMIC DNA]</scope>
    <source>
        <strain evidence="1 2">AG-B5</strain>
    </source>
</reference>
<dbReference type="EMBL" id="JASJQH010000004">
    <property type="protein sequence ID" value="KAK9768806.1"/>
    <property type="molecule type" value="Genomic_DNA"/>
</dbReference>
<dbReference type="InterPro" id="IPR001128">
    <property type="entry name" value="Cyt_P450"/>
</dbReference>
<dbReference type="InterPro" id="IPR050121">
    <property type="entry name" value="Cytochrome_P450_monoxygenase"/>
</dbReference>
<accession>A0ABR2X5C9</accession>
<keyword evidence="1" id="KW-0560">Oxidoreductase</keyword>
<dbReference type="PRINTS" id="PR00463">
    <property type="entry name" value="EP450I"/>
</dbReference>
<dbReference type="PANTHER" id="PTHR24305:SF223">
    <property type="entry name" value="CYTOCHROME P450-DIT2"/>
    <property type="match status" value="1"/>
</dbReference>
<gene>
    <name evidence="1" type="primary">DIT2_1</name>
    <name evidence="1" type="ORF">K7432_000238</name>
</gene>
<dbReference type="EC" id="1.14.14.1" evidence="1"/>
<dbReference type="SUPFAM" id="SSF48264">
    <property type="entry name" value="Cytochrome P450"/>
    <property type="match status" value="1"/>
</dbReference>
<dbReference type="Proteomes" id="UP001479436">
    <property type="component" value="Unassembled WGS sequence"/>
</dbReference>
<name>A0ABR2X5C9_9FUNG</name>
<proteinExistence type="predicted"/>
<protein>
    <submittedName>
        <fullName evidence="1">Cytochrome P450-dit2</fullName>
        <ecNumber evidence="1">1.14.14.1</ecNumber>
    </submittedName>
</protein>
<dbReference type="InterPro" id="IPR002401">
    <property type="entry name" value="Cyt_P450_E_grp-I"/>
</dbReference>
<dbReference type="PANTHER" id="PTHR24305">
    <property type="entry name" value="CYTOCHROME P450"/>
    <property type="match status" value="1"/>
</dbReference>
<organism evidence="1 2">
    <name type="scientific">Basidiobolus ranarum</name>
    <dbReference type="NCBI Taxonomy" id="34480"/>
    <lineage>
        <taxon>Eukaryota</taxon>
        <taxon>Fungi</taxon>
        <taxon>Fungi incertae sedis</taxon>
        <taxon>Zoopagomycota</taxon>
        <taxon>Entomophthoromycotina</taxon>
        <taxon>Basidiobolomycetes</taxon>
        <taxon>Basidiobolales</taxon>
        <taxon>Basidiobolaceae</taxon>
        <taxon>Basidiobolus</taxon>
    </lineage>
</organism>
<dbReference type="GO" id="GO:0016712">
    <property type="term" value="F:oxidoreductase activity, acting on paired donors, with incorporation or reduction of molecular oxygen, reduced flavin or flavoprotein as one donor, and incorporation of one atom of oxygen"/>
    <property type="evidence" value="ECO:0007669"/>
    <property type="project" value="UniProtKB-EC"/>
</dbReference>
<dbReference type="InterPro" id="IPR036396">
    <property type="entry name" value="Cyt_P450_sf"/>
</dbReference>
<dbReference type="Gene3D" id="1.10.630.10">
    <property type="entry name" value="Cytochrome P450"/>
    <property type="match status" value="2"/>
</dbReference>
<sequence length="376" mass="43074">MELFYIALAALSVIFVKYRWCRTSFSKEFQNLPKTKDLYAVFQMLLGRDIVDVFDSCYIPSLREDGIARSYFKGQSGVMISNQEYYLYIMRNTETFPKLSYTAAPHTLISHFLGYNVVSANGKDWKVRRDMMSPLLRAGWEPANVGEIIYGFLNHLSTVDSVPDIFHTMQLLTLDILGKVLFGINFEAINRPNNEHVALYNTASNAAFNVMYLAFPILDHFPFGKRFKERQAIADLPWMNKTLTFEDMISEMVTLISAGHDTTASALSSVMYILAKYPEIQTKVREEAESEFKFDPSSLEIPSMAQLQSLKYLEAVIKEAMRIYVPIPLIPTRIAAQDTLLGKVVIPKNSLITLNIYAMHRDEKYWPDPTKFDPTR</sequence>
<evidence type="ECO:0000313" key="2">
    <source>
        <dbReference type="Proteomes" id="UP001479436"/>
    </source>
</evidence>
<evidence type="ECO:0000313" key="1">
    <source>
        <dbReference type="EMBL" id="KAK9768806.1"/>
    </source>
</evidence>
<dbReference type="Pfam" id="PF00067">
    <property type="entry name" value="p450"/>
    <property type="match status" value="2"/>
</dbReference>